<sequence length="719" mass="81716">MNLLLFLTLLGFVCAANTPKLADHDKWKCQPCVATAQMFKFGITATRYTPELYYKQQCSNKPYLQTLLKCMQDHTDEVRGRKMLEKLVGKRCEENGFELNIEDLEPIPELVTVAPENINKTQTAPVVVPEEMYAPSYKSYSTYFHQTDMGTYLGVGLLSYWTLVLVVGAFVNLTRTYLFPIMCKLTGLHINTIRKHISLPAAFGYKHSQPFRVLQGICSMCMPTRVQSVIVTLYVMFAFIACFPGYKIFDENTVFESHATQLRRYLANRTGILAFAQLPLLFLFAGRNNIMMWVTGWSFDTFNVYHRWIARTMVALAITHGVTYTILTGKFLSSSYPELYFFMGVIAVISGSFMCIQGLHFFRSRWYEVFLIIHIILAVLFTMGVWFHADDVGFQEWVYAAVAVWAFDHLARYLRILFSGVICNGQFSVVDHEHQIVRVEIAYSKLWKVYPGAHVFIYVLTPWKFWESHPFTIYQSPKAMENGNISIMLKAKSGMTLRIFKRLQEQNNSANIKLLVEGPYGHQLPVRNYDSAVVIAGGIGVTATYSYAADLLKCATTKAITFAWVVRNDAAIDWFKDELNSLLQDERVHVSIFVSTQEPDDPERDVHQRFGSYSASASSDDEEKTDKGATTTATAMDSTSDGGSKDTSVRRLRKKLSITYGTRPKMCTALPQFLSFCEGPTAIVVCGPPVFNDDIRLAVSESLHTKNERVDYFEEAFSW</sequence>
<keyword evidence="5" id="KW-1003">Cell membrane</keyword>
<proteinExistence type="inferred from homology"/>
<comment type="similarity">
    <text evidence="2">Belongs to the ferric reductase (FRE) family.</text>
</comment>
<evidence type="ECO:0000256" key="2">
    <source>
        <dbReference type="ARBA" id="ARBA00006278"/>
    </source>
</evidence>
<evidence type="ECO:0000256" key="17">
    <source>
        <dbReference type="SAM" id="Phobius"/>
    </source>
</evidence>
<evidence type="ECO:0000256" key="12">
    <source>
        <dbReference type="ARBA" id="ARBA00023065"/>
    </source>
</evidence>
<evidence type="ECO:0000256" key="7">
    <source>
        <dbReference type="ARBA" id="ARBA00022692"/>
    </source>
</evidence>
<dbReference type="GO" id="GO:0005886">
    <property type="term" value="C:plasma membrane"/>
    <property type="evidence" value="ECO:0007669"/>
    <property type="project" value="UniProtKB-SubCell"/>
</dbReference>
<evidence type="ECO:0000256" key="18">
    <source>
        <dbReference type="SAM" id="SignalP"/>
    </source>
</evidence>
<evidence type="ECO:0000313" key="22">
    <source>
        <dbReference type="Proteomes" id="UP000182444"/>
    </source>
</evidence>
<accession>A0A1D8N7P3</accession>
<evidence type="ECO:0000256" key="11">
    <source>
        <dbReference type="ARBA" id="ARBA00023002"/>
    </source>
</evidence>
<evidence type="ECO:0000313" key="21">
    <source>
        <dbReference type="EMBL" id="RDW26810.1"/>
    </source>
</evidence>
<dbReference type="KEGG" id="yli:2907535"/>
<comment type="catalytic activity">
    <reaction evidence="15">
        <text>2 a Fe(II)-siderophore + NADP(+) + H(+) = 2 a Fe(III)-siderophore + NADPH</text>
        <dbReference type="Rhea" id="RHEA:28795"/>
        <dbReference type="Rhea" id="RHEA-COMP:11342"/>
        <dbReference type="Rhea" id="RHEA-COMP:11344"/>
        <dbReference type="ChEBI" id="CHEBI:15378"/>
        <dbReference type="ChEBI" id="CHEBI:29033"/>
        <dbReference type="ChEBI" id="CHEBI:29034"/>
        <dbReference type="ChEBI" id="CHEBI:57783"/>
        <dbReference type="ChEBI" id="CHEBI:58349"/>
        <dbReference type="EC" id="1.16.1.9"/>
    </reaction>
</comment>
<feature type="transmembrane region" description="Helical" evidence="17">
    <location>
        <begin position="369"/>
        <end position="389"/>
    </location>
</feature>
<keyword evidence="10 17" id="KW-1133">Transmembrane helix</keyword>
<feature type="domain" description="FAD-binding FR-type" evidence="19">
    <location>
        <begin position="414"/>
        <end position="526"/>
    </location>
</feature>
<dbReference type="Pfam" id="PF08030">
    <property type="entry name" value="NAD_binding_6"/>
    <property type="match status" value="1"/>
</dbReference>
<keyword evidence="4" id="KW-0813">Transport</keyword>
<dbReference type="InterPro" id="IPR039261">
    <property type="entry name" value="FNR_nucleotide-bd"/>
</dbReference>
<dbReference type="EMBL" id="CP017554">
    <property type="protein sequence ID" value="AOW01631.1"/>
    <property type="molecule type" value="Genomic_DNA"/>
</dbReference>
<keyword evidence="12" id="KW-0406">Ion transport</keyword>
<dbReference type="SFLD" id="SFLDS00052">
    <property type="entry name" value="Ferric_Reductase_Domain"/>
    <property type="match status" value="1"/>
</dbReference>
<dbReference type="VEuPathDB" id="FungiDB:YALI1_B17363g"/>
<evidence type="ECO:0000256" key="3">
    <source>
        <dbReference type="ARBA" id="ARBA00012668"/>
    </source>
</evidence>
<keyword evidence="13 17" id="KW-0472">Membrane</keyword>
<feature type="compositionally biased region" description="Low complexity" evidence="16">
    <location>
        <begin position="629"/>
        <end position="642"/>
    </location>
</feature>
<feature type="transmembrane region" description="Helical" evidence="17">
    <location>
        <begin position="152"/>
        <end position="174"/>
    </location>
</feature>
<dbReference type="RefSeq" id="XP_500826.1">
    <property type="nucleotide sequence ID" value="XM_500826.1"/>
</dbReference>
<dbReference type="GO" id="GO:0006826">
    <property type="term" value="P:iron ion transport"/>
    <property type="evidence" value="ECO:0007669"/>
    <property type="project" value="UniProtKB-ARBA"/>
</dbReference>
<feature type="signal peptide" evidence="18">
    <location>
        <begin position="1"/>
        <end position="15"/>
    </location>
</feature>
<dbReference type="AlphaFoldDB" id="A0A1D8N7P3"/>
<feature type="transmembrane region" description="Helical" evidence="17">
    <location>
        <begin position="266"/>
        <end position="287"/>
    </location>
</feature>
<dbReference type="EMBL" id="KZ858973">
    <property type="protein sequence ID" value="RDW26810.1"/>
    <property type="molecule type" value="Genomic_DNA"/>
</dbReference>
<evidence type="ECO:0000313" key="23">
    <source>
        <dbReference type="Proteomes" id="UP000256601"/>
    </source>
</evidence>
<dbReference type="Gene3D" id="3.40.50.80">
    <property type="entry name" value="Nucleotide-binding domain of ferredoxin-NADP reductase (FNR) module"/>
    <property type="match status" value="1"/>
</dbReference>
<name>A0A1D8N7P3_YARLL</name>
<dbReference type="OrthoDB" id="4494341at2759"/>
<dbReference type="VEuPathDB" id="FungiDB:YALI0_B13090g"/>
<dbReference type="eggNOG" id="KOG0039">
    <property type="taxonomic scope" value="Eukaryota"/>
</dbReference>
<feature type="chain" id="PRO_5033268852" description="ferric-chelate reductase (NADPH)" evidence="18">
    <location>
        <begin position="16"/>
        <end position="719"/>
    </location>
</feature>
<dbReference type="InterPro" id="IPR013121">
    <property type="entry name" value="Fe_red_NAD-bd_6"/>
</dbReference>
<evidence type="ECO:0000256" key="13">
    <source>
        <dbReference type="ARBA" id="ARBA00023136"/>
    </source>
</evidence>
<evidence type="ECO:0000256" key="9">
    <source>
        <dbReference type="ARBA" id="ARBA00022982"/>
    </source>
</evidence>
<feature type="transmembrane region" description="Helical" evidence="17">
    <location>
        <begin position="308"/>
        <end position="327"/>
    </location>
</feature>
<keyword evidence="18" id="KW-0732">Signal</keyword>
<protein>
    <recommendedName>
        <fullName evidence="3">ferric-chelate reductase (NADPH)</fullName>
        <ecNumber evidence="3">1.16.1.9</ecNumber>
    </recommendedName>
</protein>
<keyword evidence="7 17" id="KW-0812">Transmembrane</keyword>
<evidence type="ECO:0000256" key="5">
    <source>
        <dbReference type="ARBA" id="ARBA00022475"/>
    </source>
</evidence>
<evidence type="ECO:0000256" key="10">
    <source>
        <dbReference type="ARBA" id="ARBA00022989"/>
    </source>
</evidence>
<reference evidence="21 23" key="2">
    <citation type="submission" date="2018-07" db="EMBL/GenBank/DDBJ databases">
        <title>Draft Genome Assemblies for Five Robust Yarrowia lipolytica Strains Exhibiting High Lipid Production and Pentose Sugar Utilization and Sugar Alcohol Secretion from Undetoxified Lignocellulosic Biomass Hydrolysates.</title>
        <authorList>
            <consortium name="DOE Joint Genome Institute"/>
            <person name="Walker C."/>
            <person name="Ryu S."/>
            <person name="Na H."/>
            <person name="Zane M."/>
            <person name="LaButti K."/>
            <person name="Lipzen A."/>
            <person name="Haridas S."/>
            <person name="Barry K."/>
            <person name="Grigoriev I.V."/>
            <person name="Quarterman J."/>
            <person name="Slininger P."/>
            <person name="Dien B."/>
            <person name="Trinh C.T."/>
        </authorList>
    </citation>
    <scope>NUCLEOTIDE SEQUENCE [LARGE SCALE GENOMIC DNA]</scope>
    <source>
        <strain evidence="21 23">YB392</strain>
    </source>
</reference>
<dbReference type="InterPro" id="IPR051410">
    <property type="entry name" value="Ferric/Cupric_Reductase"/>
</dbReference>
<dbReference type="Pfam" id="PF01794">
    <property type="entry name" value="Ferric_reduct"/>
    <property type="match status" value="1"/>
</dbReference>
<reference evidence="20 22" key="1">
    <citation type="journal article" date="2016" name="PLoS ONE">
        <title>Sequence Assembly of Yarrowia lipolytica Strain W29/CLIB89 Shows Transposable Element Diversity.</title>
        <authorList>
            <person name="Magnan C."/>
            <person name="Yu J."/>
            <person name="Chang I."/>
            <person name="Jahn E."/>
            <person name="Kanomata Y."/>
            <person name="Wu J."/>
            <person name="Zeller M."/>
            <person name="Oakes M."/>
            <person name="Baldi P."/>
            <person name="Sandmeyer S."/>
        </authorList>
    </citation>
    <scope>NUCLEOTIDE SEQUENCE [LARGE SCALE GENOMIC DNA]</scope>
    <source>
        <strain evidence="20">CLIB89</strain>
        <strain evidence="22">CLIB89(W29)</strain>
    </source>
</reference>
<dbReference type="PANTHER" id="PTHR32361">
    <property type="entry name" value="FERRIC/CUPRIC REDUCTASE TRANSMEMBRANE COMPONENT"/>
    <property type="match status" value="1"/>
</dbReference>
<feature type="transmembrane region" description="Helical" evidence="17">
    <location>
        <begin position="229"/>
        <end position="246"/>
    </location>
</feature>
<dbReference type="PANTHER" id="PTHR32361:SF9">
    <property type="entry name" value="FERRIC REDUCTASE TRANSMEMBRANE COMPONENT 3-RELATED"/>
    <property type="match status" value="1"/>
</dbReference>
<evidence type="ECO:0000256" key="14">
    <source>
        <dbReference type="ARBA" id="ARBA00023180"/>
    </source>
</evidence>
<dbReference type="SUPFAM" id="SSF63380">
    <property type="entry name" value="Riboflavin synthase domain-like"/>
    <property type="match status" value="1"/>
</dbReference>
<keyword evidence="6" id="KW-0285">Flavoprotein</keyword>
<keyword evidence="14" id="KW-0325">Glycoprotein</keyword>
<evidence type="ECO:0000256" key="8">
    <source>
        <dbReference type="ARBA" id="ARBA00022827"/>
    </source>
</evidence>
<dbReference type="InterPro" id="IPR013130">
    <property type="entry name" value="Fe3_Rdtase_TM_dom"/>
</dbReference>
<evidence type="ECO:0000256" key="16">
    <source>
        <dbReference type="SAM" id="MobiDB-lite"/>
    </source>
</evidence>
<dbReference type="InterPro" id="IPR013112">
    <property type="entry name" value="FAD-bd_8"/>
</dbReference>
<evidence type="ECO:0000256" key="4">
    <source>
        <dbReference type="ARBA" id="ARBA00022448"/>
    </source>
</evidence>
<evidence type="ECO:0000256" key="6">
    <source>
        <dbReference type="ARBA" id="ARBA00022630"/>
    </source>
</evidence>
<keyword evidence="11" id="KW-0560">Oxidoreductase</keyword>
<evidence type="ECO:0000313" key="20">
    <source>
        <dbReference type="EMBL" id="AOW01631.1"/>
    </source>
</evidence>
<dbReference type="EC" id="1.16.1.9" evidence="3"/>
<feature type="region of interest" description="Disordered" evidence="16">
    <location>
        <begin position="595"/>
        <end position="648"/>
    </location>
</feature>
<dbReference type="GO" id="GO:0015677">
    <property type="term" value="P:copper ion import"/>
    <property type="evidence" value="ECO:0007669"/>
    <property type="project" value="TreeGrafter"/>
</dbReference>
<keyword evidence="8" id="KW-0274">FAD</keyword>
<dbReference type="Proteomes" id="UP000182444">
    <property type="component" value="Chromosome 1B"/>
</dbReference>
<dbReference type="GO" id="GO:0052851">
    <property type="term" value="F:ferric-chelate reductase (NADPH) activity"/>
    <property type="evidence" value="ECO:0007669"/>
    <property type="project" value="UniProtKB-EC"/>
</dbReference>
<dbReference type="Proteomes" id="UP000256601">
    <property type="component" value="Unassembled WGS sequence"/>
</dbReference>
<dbReference type="GO" id="GO:0006879">
    <property type="term" value="P:intracellular iron ion homeostasis"/>
    <property type="evidence" value="ECO:0007669"/>
    <property type="project" value="TreeGrafter"/>
</dbReference>
<comment type="subcellular location">
    <subcellularLocation>
        <location evidence="1">Cell membrane</location>
        <topology evidence="1">Multi-pass membrane protein</topology>
    </subcellularLocation>
</comment>
<evidence type="ECO:0000256" key="1">
    <source>
        <dbReference type="ARBA" id="ARBA00004651"/>
    </source>
</evidence>
<evidence type="ECO:0000259" key="19">
    <source>
        <dbReference type="PROSITE" id="PS51384"/>
    </source>
</evidence>
<dbReference type="PROSITE" id="PS51384">
    <property type="entry name" value="FAD_FR"/>
    <property type="match status" value="1"/>
</dbReference>
<dbReference type="FunFam" id="3.40.50.80:FF:000057">
    <property type="entry name" value="FAD-binding domain-domain-containing protein"/>
    <property type="match status" value="1"/>
</dbReference>
<dbReference type="GeneID" id="2907535"/>
<feature type="transmembrane region" description="Helical" evidence="17">
    <location>
        <begin position="339"/>
        <end position="362"/>
    </location>
</feature>
<dbReference type="CDD" id="cd06186">
    <property type="entry name" value="NOX_Duox_like_FAD_NADP"/>
    <property type="match status" value="1"/>
</dbReference>
<organism evidence="20 22">
    <name type="scientific">Yarrowia lipolytica</name>
    <name type="common">Candida lipolytica</name>
    <dbReference type="NCBI Taxonomy" id="4952"/>
    <lineage>
        <taxon>Eukaryota</taxon>
        <taxon>Fungi</taxon>
        <taxon>Dikarya</taxon>
        <taxon>Ascomycota</taxon>
        <taxon>Saccharomycotina</taxon>
        <taxon>Dipodascomycetes</taxon>
        <taxon>Dipodascales</taxon>
        <taxon>Dipodascales incertae sedis</taxon>
        <taxon>Yarrowia</taxon>
    </lineage>
</organism>
<dbReference type="SUPFAM" id="SSF52343">
    <property type="entry name" value="Ferredoxin reductase-like, C-terminal NADP-linked domain"/>
    <property type="match status" value="1"/>
</dbReference>
<gene>
    <name evidence="21" type="ORF">B0I71DRAFT_170161</name>
    <name evidence="20" type="ORF">YALI1_B17363g</name>
</gene>
<dbReference type="OMA" id="GWSYRTF"/>
<keyword evidence="9" id="KW-0249">Electron transport</keyword>
<dbReference type="Pfam" id="PF08022">
    <property type="entry name" value="FAD_binding_8"/>
    <property type="match status" value="1"/>
</dbReference>
<dbReference type="InterPro" id="IPR017927">
    <property type="entry name" value="FAD-bd_FR_type"/>
</dbReference>
<dbReference type="InterPro" id="IPR017938">
    <property type="entry name" value="Riboflavin_synthase-like_b-brl"/>
</dbReference>
<dbReference type="SFLD" id="SFLDG01168">
    <property type="entry name" value="Ferric_reductase_subgroup_(FRE"/>
    <property type="match status" value="1"/>
</dbReference>
<evidence type="ECO:0000256" key="15">
    <source>
        <dbReference type="ARBA" id="ARBA00048483"/>
    </source>
</evidence>